<dbReference type="OrthoDB" id="1367154at2"/>
<dbReference type="EMBL" id="QUNI01000003">
    <property type="protein sequence ID" value="REH00355.1"/>
    <property type="molecule type" value="Genomic_DNA"/>
</dbReference>
<keyword evidence="2" id="KW-1185">Reference proteome</keyword>
<evidence type="ECO:0008006" key="3">
    <source>
        <dbReference type="Google" id="ProtNLM"/>
    </source>
</evidence>
<protein>
    <recommendedName>
        <fullName evidence="3">Cro/C1-type helix-turn-helix DNA-binding protein</fullName>
    </recommendedName>
</protein>
<dbReference type="RefSeq" id="WP_115811621.1">
    <property type="nucleotide sequence ID" value="NZ_QUNI01000003.1"/>
</dbReference>
<accession>A0A3E0EQ31</accession>
<reference evidence="1 2" key="1">
    <citation type="submission" date="2018-08" db="EMBL/GenBank/DDBJ databases">
        <title>Genomic Encyclopedia of Archaeal and Bacterial Type Strains, Phase II (KMG-II): from individual species to whole genera.</title>
        <authorList>
            <person name="Goeker M."/>
        </authorList>
    </citation>
    <scope>NUCLEOTIDE SEQUENCE [LARGE SCALE GENOMIC DNA]</scope>
    <source>
        <strain evidence="1 2">DSM 100880</strain>
    </source>
</reference>
<dbReference type="AlphaFoldDB" id="A0A3E0EQ31"/>
<evidence type="ECO:0000313" key="1">
    <source>
        <dbReference type="EMBL" id="REH00355.1"/>
    </source>
</evidence>
<dbReference type="Proteomes" id="UP000257136">
    <property type="component" value="Unassembled WGS sequence"/>
</dbReference>
<name>A0A3E0EQ31_9FLAO</name>
<sequence length="113" mass="13063">MKNTIHIGKLLQDYIKENNVSKAALSRALDLNSANFETRLKQSWIRTDILLKISHLLHHNFFTDIGTTLPKEFSSKQVTDKTKDEQISALELEIIILKRERDMLSSLISEKIK</sequence>
<comment type="caution">
    <text evidence="1">The sequence shown here is derived from an EMBL/GenBank/DDBJ whole genome shotgun (WGS) entry which is preliminary data.</text>
</comment>
<organism evidence="1 2">
    <name type="scientific">Flavobacterium aquicola</name>
    <dbReference type="NCBI Taxonomy" id="1682742"/>
    <lineage>
        <taxon>Bacteria</taxon>
        <taxon>Pseudomonadati</taxon>
        <taxon>Bacteroidota</taxon>
        <taxon>Flavobacteriia</taxon>
        <taxon>Flavobacteriales</taxon>
        <taxon>Flavobacteriaceae</taxon>
        <taxon>Flavobacterium</taxon>
    </lineage>
</organism>
<evidence type="ECO:0000313" key="2">
    <source>
        <dbReference type="Proteomes" id="UP000257136"/>
    </source>
</evidence>
<gene>
    <name evidence="1" type="ORF">C8P67_103337</name>
</gene>
<proteinExistence type="predicted"/>